<proteinExistence type="predicted"/>
<sequence length="230" mass="26157">MTNIKSYWIDQLQNIREYQAIASIEDKELTDIKEHLDNLIDDQFIKTATEKGILRREKILGIAPYADHSLESRRFRTLSRWNNKLPYTLKALKEKLDELCGKNNYIFDLQNNDFIFKLVVHLGLYGSLDELQLMLKKVLPCNLVLDLDNVLYEKKESGIYSGSSISSGTHYVLTSDINDTYDLDGDSYTASAMVDSAAYQLTNDINEVMNSTATVRNASVPITGTQIKIT</sequence>
<accession>A0A9W5Y9T5</accession>
<keyword evidence="2" id="KW-1185">Reference proteome</keyword>
<dbReference type="EMBL" id="BRLB01000003">
    <property type="protein sequence ID" value="GKX29204.1"/>
    <property type="molecule type" value="Genomic_DNA"/>
</dbReference>
<name>A0A9W5Y9T5_9FIRM</name>
<dbReference type="RefSeq" id="WP_281814522.1">
    <property type="nucleotide sequence ID" value="NZ_BRLB01000003.1"/>
</dbReference>
<reference evidence="1" key="1">
    <citation type="submission" date="2022-06" db="EMBL/GenBank/DDBJ databases">
        <title>Vallitalea longa sp. nov., an anaerobic bacterium isolated from marine sediment.</title>
        <authorList>
            <person name="Hirano S."/>
            <person name="Terahara T."/>
            <person name="Mori K."/>
            <person name="Hamada M."/>
            <person name="Matsumoto R."/>
            <person name="Kobayashi T."/>
        </authorList>
    </citation>
    <scope>NUCLEOTIDE SEQUENCE</scope>
    <source>
        <strain evidence="1">SH18-1</strain>
    </source>
</reference>
<dbReference type="Proteomes" id="UP001144256">
    <property type="component" value="Unassembled WGS sequence"/>
</dbReference>
<organism evidence="1 2">
    <name type="scientific">Vallitalea longa</name>
    <dbReference type="NCBI Taxonomy" id="2936439"/>
    <lineage>
        <taxon>Bacteria</taxon>
        <taxon>Bacillati</taxon>
        <taxon>Bacillota</taxon>
        <taxon>Clostridia</taxon>
        <taxon>Lachnospirales</taxon>
        <taxon>Vallitaleaceae</taxon>
        <taxon>Vallitalea</taxon>
    </lineage>
</organism>
<gene>
    <name evidence="1" type="ORF">SH1V18_16840</name>
</gene>
<evidence type="ECO:0000313" key="2">
    <source>
        <dbReference type="Proteomes" id="UP001144256"/>
    </source>
</evidence>
<dbReference type="InterPro" id="IPR018755">
    <property type="entry name" value="Phage_Mu_Gp48"/>
</dbReference>
<dbReference type="Pfam" id="PF10076">
    <property type="entry name" value="Phage_Mu_Gp48"/>
    <property type="match status" value="1"/>
</dbReference>
<protein>
    <submittedName>
        <fullName evidence="1">Uncharacterized protein</fullName>
    </submittedName>
</protein>
<dbReference type="AlphaFoldDB" id="A0A9W5Y9T5"/>
<comment type="caution">
    <text evidence="1">The sequence shown here is derived from an EMBL/GenBank/DDBJ whole genome shotgun (WGS) entry which is preliminary data.</text>
</comment>
<evidence type="ECO:0000313" key="1">
    <source>
        <dbReference type="EMBL" id="GKX29204.1"/>
    </source>
</evidence>